<proteinExistence type="predicted"/>
<evidence type="ECO:0000313" key="3">
    <source>
        <dbReference type="EMBL" id="GAI78669.1"/>
    </source>
</evidence>
<feature type="non-terminal residue" evidence="3">
    <location>
        <position position="108"/>
    </location>
</feature>
<comment type="caution">
    <text evidence="3">The sequence shown here is derived from an EMBL/GenBank/DDBJ whole genome shotgun (WGS) entry which is preliminary data.</text>
</comment>
<keyword evidence="1" id="KW-0238">DNA-binding</keyword>
<accession>X1TF54</accession>
<dbReference type="AlphaFoldDB" id="X1TF54"/>
<dbReference type="GO" id="GO:0015074">
    <property type="term" value="P:DNA integration"/>
    <property type="evidence" value="ECO:0007669"/>
    <property type="project" value="InterPro"/>
</dbReference>
<sequence length="108" mass="12299">MRGHITKRGKDSYSIKISLGKDPATSKYKSQWFTVKGSKKDAEKRLSELLHQLDTGAYMKPGNTTVAEYLQRWLADYAKPNLSPRGYERYESIIRVHLIPALGSIQLT</sequence>
<feature type="domain" description="Integrase SAM-like N-terminal" evidence="2">
    <location>
        <begin position="65"/>
        <end position="107"/>
    </location>
</feature>
<dbReference type="InterPro" id="IPR010998">
    <property type="entry name" value="Integrase_recombinase_N"/>
</dbReference>
<gene>
    <name evidence="3" type="ORF">S12H4_24507</name>
</gene>
<organism evidence="3">
    <name type="scientific">marine sediment metagenome</name>
    <dbReference type="NCBI Taxonomy" id="412755"/>
    <lineage>
        <taxon>unclassified sequences</taxon>
        <taxon>metagenomes</taxon>
        <taxon>ecological metagenomes</taxon>
    </lineage>
</organism>
<dbReference type="InterPro" id="IPR004107">
    <property type="entry name" value="Integrase_SAM-like_N"/>
</dbReference>
<name>X1TF54_9ZZZZ</name>
<reference evidence="3" key="1">
    <citation type="journal article" date="2014" name="Front. Microbiol.">
        <title>High frequency of phylogenetically diverse reductive dehalogenase-homologous genes in deep subseafloor sedimentary metagenomes.</title>
        <authorList>
            <person name="Kawai M."/>
            <person name="Futagami T."/>
            <person name="Toyoda A."/>
            <person name="Takaki Y."/>
            <person name="Nishi S."/>
            <person name="Hori S."/>
            <person name="Arai W."/>
            <person name="Tsubouchi T."/>
            <person name="Morono Y."/>
            <person name="Uchiyama I."/>
            <person name="Ito T."/>
            <person name="Fujiyama A."/>
            <person name="Inagaki F."/>
            <person name="Takami H."/>
        </authorList>
    </citation>
    <scope>NUCLEOTIDE SEQUENCE</scope>
    <source>
        <strain evidence="3">Expedition CK06-06</strain>
    </source>
</reference>
<protein>
    <recommendedName>
        <fullName evidence="2">Integrase SAM-like N-terminal domain-containing protein</fullName>
    </recommendedName>
</protein>
<dbReference type="EMBL" id="BARW01013325">
    <property type="protein sequence ID" value="GAI78669.1"/>
    <property type="molecule type" value="Genomic_DNA"/>
</dbReference>
<evidence type="ECO:0000256" key="1">
    <source>
        <dbReference type="ARBA" id="ARBA00023125"/>
    </source>
</evidence>
<dbReference type="SUPFAM" id="SSF56349">
    <property type="entry name" value="DNA breaking-rejoining enzymes"/>
    <property type="match status" value="1"/>
</dbReference>
<evidence type="ECO:0000259" key="2">
    <source>
        <dbReference type="Pfam" id="PF14659"/>
    </source>
</evidence>
<dbReference type="Gene3D" id="1.10.150.130">
    <property type="match status" value="1"/>
</dbReference>
<dbReference type="Pfam" id="PF14659">
    <property type="entry name" value="Phage_int_SAM_3"/>
    <property type="match status" value="1"/>
</dbReference>
<dbReference type="InterPro" id="IPR011010">
    <property type="entry name" value="DNA_brk_join_enz"/>
</dbReference>
<dbReference type="GO" id="GO:0003677">
    <property type="term" value="F:DNA binding"/>
    <property type="evidence" value="ECO:0007669"/>
    <property type="project" value="UniProtKB-KW"/>
</dbReference>